<dbReference type="AlphaFoldDB" id="A0A9D6UY80"/>
<dbReference type="Pfam" id="PF00483">
    <property type="entry name" value="NTP_transferase"/>
    <property type="match status" value="1"/>
</dbReference>
<name>A0A9D6UY80_9BACT</name>
<reference evidence="2" key="1">
    <citation type="submission" date="2020-07" db="EMBL/GenBank/DDBJ databases">
        <title>Huge and variable diversity of episymbiotic CPR bacteria and DPANN archaea in groundwater ecosystems.</title>
        <authorList>
            <person name="He C.Y."/>
            <person name="Keren R."/>
            <person name="Whittaker M."/>
            <person name="Farag I.F."/>
            <person name="Doudna J."/>
            <person name="Cate J.H.D."/>
            <person name="Banfield J.F."/>
        </authorList>
    </citation>
    <scope>NUCLEOTIDE SEQUENCE</scope>
    <source>
        <strain evidence="2">NC_groundwater_1664_Pr3_B-0.1um_52_9</strain>
    </source>
</reference>
<gene>
    <name evidence="2" type="ORF">HY912_01380</name>
</gene>
<evidence type="ECO:0000313" key="3">
    <source>
        <dbReference type="Proteomes" id="UP000807825"/>
    </source>
</evidence>
<dbReference type="Gene3D" id="3.90.550.10">
    <property type="entry name" value="Spore Coat Polysaccharide Biosynthesis Protein SpsA, Chain A"/>
    <property type="match status" value="1"/>
</dbReference>
<dbReference type="EMBL" id="JACRDE010000044">
    <property type="protein sequence ID" value="MBI5248119.1"/>
    <property type="molecule type" value="Genomic_DNA"/>
</dbReference>
<dbReference type="CDD" id="cd06422">
    <property type="entry name" value="NTP_transferase_like_1"/>
    <property type="match status" value="1"/>
</dbReference>
<sequence length="337" mass="36960">MKAMILTAGLGTRLRPLTLERAKPSIPLLGKPLVVRLLEKLASQGATEFRLNLHHLPASIEKLFLTEGENKLNVSFSHEPRILGTAGGLKANESFFQDGTFLMVNGDIVMEFPLEEALAFHRERKALATLILFPQPEPARYFPVHVDRDGRFLNFKGISEIGVARPDTYVFTGVHILEPKIFRYIPDGEFFEINDQVYPQTIKNGEKVLGFPVEGYWNDVGDPVRYLEAQRDLLSVNIPGQDGKLRQMSGRRFSPGAAISESAEFGPCASAGPGSVIEAGSTIQNSILWENVHVKAGASVVNCIVSSGVTLEGEVRNLIVTGYGKSPIVDTKVSKAF</sequence>
<dbReference type="InterPro" id="IPR029044">
    <property type="entry name" value="Nucleotide-diphossugar_trans"/>
</dbReference>
<dbReference type="InterPro" id="IPR011004">
    <property type="entry name" value="Trimer_LpxA-like_sf"/>
</dbReference>
<protein>
    <submittedName>
        <fullName evidence="2">NDP-sugar synthase</fullName>
    </submittedName>
</protein>
<evidence type="ECO:0000259" key="1">
    <source>
        <dbReference type="Pfam" id="PF00483"/>
    </source>
</evidence>
<evidence type="ECO:0000313" key="2">
    <source>
        <dbReference type="EMBL" id="MBI5248119.1"/>
    </source>
</evidence>
<dbReference type="Gene3D" id="2.160.10.10">
    <property type="entry name" value="Hexapeptide repeat proteins"/>
    <property type="match status" value="1"/>
</dbReference>
<accession>A0A9D6UY80</accession>
<dbReference type="PANTHER" id="PTHR22572">
    <property type="entry name" value="SUGAR-1-PHOSPHATE GUANYL TRANSFERASE"/>
    <property type="match status" value="1"/>
</dbReference>
<dbReference type="InterPro" id="IPR050486">
    <property type="entry name" value="Mannose-1P_guanyltransferase"/>
</dbReference>
<proteinExistence type="predicted"/>
<dbReference type="Proteomes" id="UP000807825">
    <property type="component" value="Unassembled WGS sequence"/>
</dbReference>
<organism evidence="2 3">
    <name type="scientific">Desulfomonile tiedjei</name>
    <dbReference type="NCBI Taxonomy" id="2358"/>
    <lineage>
        <taxon>Bacteria</taxon>
        <taxon>Pseudomonadati</taxon>
        <taxon>Thermodesulfobacteriota</taxon>
        <taxon>Desulfomonilia</taxon>
        <taxon>Desulfomonilales</taxon>
        <taxon>Desulfomonilaceae</taxon>
        <taxon>Desulfomonile</taxon>
    </lineage>
</organism>
<dbReference type="SUPFAM" id="SSF51161">
    <property type="entry name" value="Trimeric LpxA-like enzymes"/>
    <property type="match status" value="1"/>
</dbReference>
<dbReference type="SUPFAM" id="SSF53448">
    <property type="entry name" value="Nucleotide-diphospho-sugar transferases"/>
    <property type="match status" value="1"/>
</dbReference>
<dbReference type="InterPro" id="IPR005835">
    <property type="entry name" value="NTP_transferase_dom"/>
</dbReference>
<comment type="caution">
    <text evidence="2">The sequence shown here is derived from an EMBL/GenBank/DDBJ whole genome shotgun (WGS) entry which is preliminary data.</text>
</comment>
<feature type="domain" description="Nucleotidyl transferase" evidence="1">
    <location>
        <begin position="2"/>
        <end position="234"/>
    </location>
</feature>